<evidence type="ECO:0000256" key="1">
    <source>
        <dbReference type="SAM" id="Phobius"/>
    </source>
</evidence>
<dbReference type="Proteomes" id="UP000531594">
    <property type="component" value="Unassembled WGS sequence"/>
</dbReference>
<dbReference type="RefSeq" id="WP_184524366.1">
    <property type="nucleotide sequence ID" value="NZ_JACHGK010000003.1"/>
</dbReference>
<comment type="caution">
    <text evidence="2">The sequence shown here is derived from an EMBL/GenBank/DDBJ whole genome shotgun (WGS) entry which is preliminary data.</text>
</comment>
<dbReference type="EMBL" id="JACHGK010000003">
    <property type="protein sequence ID" value="MBB6444904.1"/>
    <property type="molecule type" value="Genomic_DNA"/>
</dbReference>
<name>A0A7X0HQ76_9BACI</name>
<organism evidence="2 3">
    <name type="scientific">Bacillus benzoevorans</name>
    <dbReference type="NCBI Taxonomy" id="1456"/>
    <lineage>
        <taxon>Bacteria</taxon>
        <taxon>Bacillati</taxon>
        <taxon>Bacillota</taxon>
        <taxon>Bacilli</taxon>
        <taxon>Bacillales</taxon>
        <taxon>Bacillaceae</taxon>
        <taxon>Bacillus</taxon>
    </lineage>
</organism>
<keyword evidence="1" id="KW-1133">Transmembrane helix</keyword>
<evidence type="ECO:0000313" key="3">
    <source>
        <dbReference type="Proteomes" id="UP000531594"/>
    </source>
</evidence>
<evidence type="ECO:0008006" key="4">
    <source>
        <dbReference type="Google" id="ProtNLM"/>
    </source>
</evidence>
<keyword evidence="3" id="KW-1185">Reference proteome</keyword>
<protein>
    <recommendedName>
        <fullName evidence="4">Competence protein ComGE</fullName>
    </recommendedName>
</protein>
<sequence>MLKNDGFYMAELMLSLAGWLLIAGFIVPYILQVKKQTIQVYEQEEAFHLLYESIQTVLIEHPERINNTVVKGGILYEVMWQEGGKEVCVTYEDVLQKKNQLCREVP</sequence>
<proteinExistence type="predicted"/>
<gene>
    <name evidence="2" type="ORF">HNR53_001513</name>
</gene>
<dbReference type="AlphaFoldDB" id="A0A7X0HQ76"/>
<reference evidence="2 3" key="1">
    <citation type="submission" date="2020-08" db="EMBL/GenBank/DDBJ databases">
        <title>Genomic Encyclopedia of Type Strains, Phase IV (KMG-IV): sequencing the most valuable type-strain genomes for metagenomic binning, comparative biology and taxonomic classification.</title>
        <authorList>
            <person name="Goeker M."/>
        </authorList>
    </citation>
    <scope>NUCLEOTIDE SEQUENCE [LARGE SCALE GENOMIC DNA]</scope>
    <source>
        <strain evidence="2 3">DSM 5391</strain>
    </source>
</reference>
<accession>A0A7X0HQ76</accession>
<keyword evidence="1" id="KW-0472">Membrane</keyword>
<evidence type="ECO:0000313" key="2">
    <source>
        <dbReference type="EMBL" id="MBB6444904.1"/>
    </source>
</evidence>
<feature type="transmembrane region" description="Helical" evidence="1">
    <location>
        <begin position="12"/>
        <end position="31"/>
    </location>
</feature>
<keyword evidence="1" id="KW-0812">Transmembrane</keyword>